<dbReference type="PROSITE" id="PS51295">
    <property type="entry name" value="CRM"/>
    <property type="match status" value="1"/>
</dbReference>
<dbReference type="InterPro" id="IPR017924">
    <property type="entry name" value="RNA-binding_YhbY"/>
</dbReference>
<dbReference type="GO" id="GO:0003723">
    <property type="term" value="F:RNA binding"/>
    <property type="evidence" value="ECO:0007669"/>
    <property type="project" value="UniProtKB-UniRule"/>
</dbReference>
<dbReference type="InterPro" id="IPR051925">
    <property type="entry name" value="RNA-binding_domain"/>
</dbReference>
<dbReference type="OrthoDB" id="9797519at2"/>
<dbReference type="InterPro" id="IPR001890">
    <property type="entry name" value="RNA-binding_CRM"/>
</dbReference>
<reference evidence="4 5" key="1">
    <citation type="journal article" date="2019" name="Appl. Environ. Microbiol.">
        <title>Environmental Evidence and Genomic Insight of Iron-oxidizing Bacteria Preference Towards More Corrosion Resistant Stainless Steel at Higher Salinities.</title>
        <authorList>
            <person name="Garrison C.E."/>
            <person name="Price K.A."/>
            <person name="Field E.K."/>
        </authorList>
    </citation>
    <scope>NUCLEOTIDE SEQUENCE [LARGE SCALE GENOMIC DNA]</scope>
    <source>
        <strain evidence="4 5">P3</strain>
    </source>
</reference>
<keyword evidence="5" id="KW-1185">Reference proteome</keyword>
<gene>
    <name evidence="4" type="primary">yhbY</name>
    <name evidence="4" type="ORF">FEF65_00240</name>
</gene>
<dbReference type="PANTHER" id="PTHR40065:SF3">
    <property type="entry name" value="RNA-BINDING PROTEIN YHBY"/>
    <property type="match status" value="1"/>
</dbReference>
<organism evidence="4 5">
    <name type="scientific">Mariprofundus erugo</name>
    <dbReference type="NCBI Taxonomy" id="2528639"/>
    <lineage>
        <taxon>Bacteria</taxon>
        <taxon>Pseudomonadati</taxon>
        <taxon>Pseudomonadota</taxon>
        <taxon>Candidatius Mariprofundia</taxon>
        <taxon>Mariprofundales</taxon>
        <taxon>Mariprofundaceae</taxon>
        <taxon>Mariprofundus</taxon>
    </lineage>
</organism>
<comment type="caution">
    <text evidence="4">The sequence shown here is derived from an EMBL/GenBank/DDBJ whole genome shotgun (WGS) entry which is preliminary data.</text>
</comment>
<dbReference type="PANTHER" id="PTHR40065">
    <property type="entry name" value="RNA-BINDING PROTEIN YHBY"/>
    <property type="match status" value="1"/>
</dbReference>
<evidence type="ECO:0000313" key="5">
    <source>
        <dbReference type="Proteomes" id="UP000306585"/>
    </source>
</evidence>
<evidence type="ECO:0000256" key="2">
    <source>
        <dbReference type="PROSITE-ProRule" id="PRU00626"/>
    </source>
</evidence>
<accession>A0A5R9GTQ5</accession>
<protein>
    <submittedName>
        <fullName evidence="4">Ribosome assembly RNA-binding protein YhbY</fullName>
    </submittedName>
</protein>
<evidence type="ECO:0000313" key="4">
    <source>
        <dbReference type="EMBL" id="TLS68968.1"/>
    </source>
</evidence>
<keyword evidence="1 2" id="KW-0694">RNA-binding</keyword>
<dbReference type="RefSeq" id="WP_138237784.1">
    <property type="nucleotide sequence ID" value="NZ_VBRY01000001.1"/>
</dbReference>
<dbReference type="SMART" id="SM01103">
    <property type="entry name" value="CRS1_YhbY"/>
    <property type="match status" value="1"/>
</dbReference>
<dbReference type="NCBIfam" id="TIGR00253">
    <property type="entry name" value="RNA_bind_YhbY"/>
    <property type="match status" value="1"/>
</dbReference>
<dbReference type="Proteomes" id="UP000306585">
    <property type="component" value="Unassembled WGS sequence"/>
</dbReference>
<dbReference type="InterPro" id="IPR035920">
    <property type="entry name" value="YhbY-like_sf"/>
</dbReference>
<dbReference type="Pfam" id="PF01985">
    <property type="entry name" value="CRS1_YhbY"/>
    <property type="match status" value="1"/>
</dbReference>
<dbReference type="SUPFAM" id="SSF75471">
    <property type="entry name" value="YhbY-like"/>
    <property type="match status" value="1"/>
</dbReference>
<evidence type="ECO:0000259" key="3">
    <source>
        <dbReference type="PROSITE" id="PS51295"/>
    </source>
</evidence>
<dbReference type="EMBL" id="VBRY01000001">
    <property type="protein sequence ID" value="TLS68968.1"/>
    <property type="molecule type" value="Genomic_DNA"/>
</dbReference>
<sequence length="92" mass="10498">MAISSKDRKELKARAHHLKPVIRIGQKGITENLVLETDLALNIHELIKVHIAMDEKEQRKESGHALASQCQAEEVDYIGKIMILYRPKKEEA</sequence>
<dbReference type="AlphaFoldDB" id="A0A5R9GTQ5"/>
<dbReference type="Gene3D" id="3.30.110.60">
    <property type="entry name" value="YhbY-like"/>
    <property type="match status" value="1"/>
</dbReference>
<name>A0A5R9GTQ5_9PROT</name>
<proteinExistence type="predicted"/>
<feature type="domain" description="CRM" evidence="3">
    <location>
        <begin position="1"/>
        <end position="92"/>
    </location>
</feature>
<evidence type="ECO:0000256" key="1">
    <source>
        <dbReference type="ARBA" id="ARBA00022884"/>
    </source>
</evidence>